<reference evidence="1 2" key="1">
    <citation type="journal article" date="2019" name="Nat. Med.">
        <title>A library of human gut bacterial isolates paired with longitudinal multiomics data enables mechanistic microbiome research.</title>
        <authorList>
            <person name="Poyet M."/>
            <person name="Groussin M."/>
            <person name="Gibbons S.M."/>
            <person name="Avila-Pacheco J."/>
            <person name="Jiang X."/>
            <person name="Kearney S.M."/>
            <person name="Perrotta A.R."/>
            <person name="Berdy B."/>
            <person name="Zhao S."/>
            <person name="Lieberman T.D."/>
            <person name="Swanson P.K."/>
            <person name="Smith M."/>
            <person name="Roesemann S."/>
            <person name="Alexander J.E."/>
            <person name="Rich S.A."/>
            <person name="Livny J."/>
            <person name="Vlamakis H."/>
            <person name="Clish C."/>
            <person name="Bullock K."/>
            <person name="Deik A."/>
            <person name="Scott J."/>
            <person name="Pierce K.A."/>
            <person name="Xavier R.J."/>
            <person name="Alm E.J."/>
        </authorList>
    </citation>
    <scope>NUCLEOTIDE SEQUENCE [LARGE SCALE GENOMIC DNA]</scope>
    <source>
        <strain evidence="1 2">BIOML-A163</strain>
    </source>
</reference>
<evidence type="ECO:0000313" key="1">
    <source>
        <dbReference type="EMBL" id="KAA3940018.1"/>
    </source>
</evidence>
<dbReference type="EMBL" id="VWLE01000501">
    <property type="protein sequence ID" value="KAA3940018.1"/>
    <property type="molecule type" value="Genomic_DNA"/>
</dbReference>
<name>A0A5M5BZE3_BACOV</name>
<dbReference type="Proteomes" id="UP000323717">
    <property type="component" value="Unassembled WGS sequence"/>
</dbReference>
<dbReference type="AlphaFoldDB" id="A0A5M5BZE3"/>
<evidence type="ECO:0000313" key="2">
    <source>
        <dbReference type="Proteomes" id="UP000323717"/>
    </source>
</evidence>
<gene>
    <name evidence="1" type="ORF">F3D71_23825</name>
</gene>
<sequence length="179" mass="21333">MEINIIANRNCIIKFVNDFLTSNHLIFFDCSNYEKEGFIWGDILDIKDFINRDILINIGSKADFEQKIKLLSHRPCVEDKRDFIYMTNFWYKKEIKITDTSFIWNPQQSLHAKCNGIALKKRIRESFNQGMETSDNRYNNYNKIFHKYYWSNEVNNYLDKLYYSGGIIPIQPLSTKSVL</sequence>
<proteinExistence type="predicted"/>
<comment type="caution">
    <text evidence="1">The sequence shown here is derived from an EMBL/GenBank/DDBJ whole genome shotgun (WGS) entry which is preliminary data.</text>
</comment>
<organism evidence="1 2">
    <name type="scientific">Bacteroides ovatus</name>
    <dbReference type="NCBI Taxonomy" id="28116"/>
    <lineage>
        <taxon>Bacteria</taxon>
        <taxon>Pseudomonadati</taxon>
        <taxon>Bacteroidota</taxon>
        <taxon>Bacteroidia</taxon>
        <taxon>Bacteroidales</taxon>
        <taxon>Bacteroidaceae</taxon>
        <taxon>Bacteroides</taxon>
    </lineage>
</organism>
<dbReference type="RefSeq" id="WP_008016677.1">
    <property type="nucleotide sequence ID" value="NZ_JAHYNU010000044.1"/>
</dbReference>
<protein>
    <submittedName>
        <fullName evidence="1">Uncharacterized protein</fullName>
    </submittedName>
</protein>
<accession>A0A5M5BZE3</accession>